<gene>
    <name evidence="1" type="ORF">Sradi_7036000</name>
</gene>
<evidence type="ECO:0008006" key="2">
    <source>
        <dbReference type="Google" id="ProtNLM"/>
    </source>
</evidence>
<accession>A0AAW2JB71</accession>
<proteinExistence type="predicted"/>
<name>A0AAW2JB71_SESRA</name>
<dbReference type="PANTHER" id="PTHR33116">
    <property type="entry name" value="REVERSE TRANSCRIPTASE ZINC-BINDING DOMAIN-CONTAINING PROTEIN-RELATED-RELATED"/>
    <property type="match status" value="1"/>
</dbReference>
<dbReference type="EMBL" id="JACGWJ010000568">
    <property type="protein sequence ID" value="KAL0291063.1"/>
    <property type="molecule type" value="Genomic_DNA"/>
</dbReference>
<evidence type="ECO:0000313" key="1">
    <source>
        <dbReference type="EMBL" id="KAL0291063.1"/>
    </source>
</evidence>
<sequence>MALVVYWGMAFVLPKGILKEVEKRLCSFLWKGTLSSGYPKVAWDLVCRPTDEGGLRLRNVHILNQVLMSKHLWDVIRGDRSSIWVECIYITRLRDRTVWMVSETTGSWGWKKLLKLRSLLLPHIRFLVGDGMTFSLWRDPWHELGPVIHLFSRGPNLTRTDVAAPLASVIINGQWVWPVQGYRRNFMEFLQILHSLPTIHGGVDRVEWKHNGGTFFTSSVYDHFRTLGLKVGWSSLLSGVFKIPRNSFILWLAILGKLSTLDKP</sequence>
<dbReference type="PANTHER" id="PTHR33116:SF78">
    <property type="entry name" value="OS12G0587133 PROTEIN"/>
    <property type="match status" value="1"/>
</dbReference>
<reference evidence="1" key="1">
    <citation type="submission" date="2020-06" db="EMBL/GenBank/DDBJ databases">
        <authorList>
            <person name="Li T."/>
            <person name="Hu X."/>
            <person name="Zhang T."/>
            <person name="Song X."/>
            <person name="Zhang H."/>
            <person name="Dai N."/>
            <person name="Sheng W."/>
            <person name="Hou X."/>
            <person name="Wei L."/>
        </authorList>
    </citation>
    <scope>NUCLEOTIDE SEQUENCE</scope>
    <source>
        <strain evidence="1">G02</strain>
        <tissue evidence="1">Leaf</tissue>
    </source>
</reference>
<organism evidence="1">
    <name type="scientific">Sesamum radiatum</name>
    <name type="common">Black benniseed</name>
    <dbReference type="NCBI Taxonomy" id="300843"/>
    <lineage>
        <taxon>Eukaryota</taxon>
        <taxon>Viridiplantae</taxon>
        <taxon>Streptophyta</taxon>
        <taxon>Embryophyta</taxon>
        <taxon>Tracheophyta</taxon>
        <taxon>Spermatophyta</taxon>
        <taxon>Magnoliopsida</taxon>
        <taxon>eudicotyledons</taxon>
        <taxon>Gunneridae</taxon>
        <taxon>Pentapetalae</taxon>
        <taxon>asterids</taxon>
        <taxon>lamiids</taxon>
        <taxon>Lamiales</taxon>
        <taxon>Pedaliaceae</taxon>
        <taxon>Sesamum</taxon>
    </lineage>
</organism>
<dbReference type="AlphaFoldDB" id="A0AAW2JB71"/>
<comment type="caution">
    <text evidence="1">The sequence shown here is derived from an EMBL/GenBank/DDBJ whole genome shotgun (WGS) entry which is preliminary data.</text>
</comment>
<protein>
    <recommendedName>
        <fullName evidence="2">Reverse transcriptase zinc-binding domain-containing protein</fullName>
    </recommendedName>
</protein>
<reference evidence="1" key="2">
    <citation type="journal article" date="2024" name="Plant">
        <title>Genomic evolution and insights into agronomic trait innovations of Sesamum species.</title>
        <authorList>
            <person name="Miao H."/>
            <person name="Wang L."/>
            <person name="Qu L."/>
            <person name="Liu H."/>
            <person name="Sun Y."/>
            <person name="Le M."/>
            <person name="Wang Q."/>
            <person name="Wei S."/>
            <person name="Zheng Y."/>
            <person name="Lin W."/>
            <person name="Duan Y."/>
            <person name="Cao H."/>
            <person name="Xiong S."/>
            <person name="Wang X."/>
            <person name="Wei L."/>
            <person name="Li C."/>
            <person name="Ma Q."/>
            <person name="Ju M."/>
            <person name="Zhao R."/>
            <person name="Li G."/>
            <person name="Mu C."/>
            <person name="Tian Q."/>
            <person name="Mei H."/>
            <person name="Zhang T."/>
            <person name="Gao T."/>
            <person name="Zhang H."/>
        </authorList>
    </citation>
    <scope>NUCLEOTIDE SEQUENCE</scope>
    <source>
        <strain evidence="1">G02</strain>
    </source>
</reference>